<protein>
    <recommendedName>
        <fullName evidence="4">CDP-alcohol phosphatidyltransferase</fullName>
    </recommendedName>
</protein>
<sequence length="261" mass="30723">MQLDNQELKTKALGVKLEKINSSSFIYRFQRMISFSVSCFLTKFFPTVRPNHVSLLAIISVLVAIILGLVVEYLDPYLVVLIQLLVLFVSAILDKIDGELARIQQRFSQRGIYYDIVYHLLYVLALYFIIGLFFFVVSSSLSFLLGSTLLGFLMAMHKISGKVRHHIRFKINLEGHEKDIVDFGRETQKVKLRPVRWVRYLVFMIYDWVWIWYVLLVWTHFFNKPVGEVIYIVYTLLAILMVLIDLLWNYPKHSLFTREEV</sequence>
<feature type="transmembrane region" description="Helical" evidence="1">
    <location>
        <begin position="77"/>
        <end position="96"/>
    </location>
</feature>
<keyword evidence="1" id="KW-0472">Membrane</keyword>
<evidence type="ECO:0000256" key="1">
    <source>
        <dbReference type="SAM" id="Phobius"/>
    </source>
</evidence>
<dbReference type="Gene3D" id="1.20.120.1760">
    <property type="match status" value="1"/>
</dbReference>
<reference evidence="2 3" key="1">
    <citation type="journal article" date="2016" name="Nat. Commun.">
        <title>Thousands of microbial genomes shed light on interconnected biogeochemical processes in an aquifer system.</title>
        <authorList>
            <person name="Anantharaman K."/>
            <person name="Brown C.T."/>
            <person name="Hug L.A."/>
            <person name="Sharon I."/>
            <person name="Castelle C.J."/>
            <person name="Probst A.J."/>
            <person name="Thomas B.C."/>
            <person name="Singh A."/>
            <person name="Wilkins M.J."/>
            <person name="Karaoz U."/>
            <person name="Brodie E.L."/>
            <person name="Williams K.H."/>
            <person name="Hubbard S.S."/>
            <person name="Banfield J.F."/>
        </authorList>
    </citation>
    <scope>NUCLEOTIDE SEQUENCE [LARGE SCALE GENOMIC DNA]</scope>
</reference>
<evidence type="ECO:0008006" key="4">
    <source>
        <dbReference type="Google" id="ProtNLM"/>
    </source>
</evidence>
<comment type="caution">
    <text evidence="2">The sequence shown here is derived from an EMBL/GenBank/DDBJ whole genome shotgun (WGS) entry which is preliminary data.</text>
</comment>
<evidence type="ECO:0000313" key="3">
    <source>
        <dbReference type="Proteomes" id="UP000177838"/>
    </source>
</evidence>
<dbReference type="AlphaFoldDB" id="A0A1G2QGV5"/>
<organism evidence="2 3">
    <name type="scientific">Candidatus Vogelbacteria bacterium RIFOXYD1_FULL_46_19</name>
    <dbReference type="NCBI Taxonomy" id="1802439"/>
    <lineage>
        <taxon>Bacteria</taxon>
        <taxon>Candidatus Vogeliibacteriota</taxon>
    </lineage>
</organism>
<accession>A0A1G2QGV5</accession>
<keyword evidence="1" id="KW-1133">Transmembrane helix</keyword>
<feature type="transmembrane region" description="Helical" evidence="1">
    <location>
        <begin position="230"/>
        <end position="248"/>
    </location>
</feature>
<evidence type="ECO:0000313" key="2">
    <source>
        <dbReference type="EMBL" id="OHA59648.1"/>
    </source>
</evidence>
<gene>
    <name evidence="2" type="ORF">A2589_02205</name>
</gene>
<dbReference type="Pfam" id="PF01066">
    <property type="entry name" value="CDP-OH_P_transf"/>
    <property type="match status" value="1"/>
</dbReference>
<dbReference type="InterPro" id="IPR043130">
    <property type="entry name" value="CDP-OH_PTrfase_TM_dom"/>
</dbReference>
<feature type="transmembrane region" description="Helical" evidence="1">
    <location>
        <begin position="53"/>
        <end position="71"/>
    </location>
</feature>
<dbReference type="GO" id="GO:0008654">
    <property type="term" value="P:phospholipid biosynthetic process"/>
    <property type="evidence" value="ECO:0007669"/>
    <property type="project" value="InterPro"/>
</dbReference>
<dbReference type="InterPro" id="IPR000462">
    <property type="entry name" value="CDP-OH_P_trans"/>
</dbReference>
<proteinExistence type="predicted"/>
<dbReference type="GO" id="GO:0016780">
    <property type="term" value="F:phosphotransferase activity, for other substituted phosphate groups"/>
    <property type="evidence" value="ECO:0007669"/>
    <property type="project" value="InterPro"/>
</dbReference>
<dbReference type="EMBL" id="MHTK01000006">
    <property type="protein sequence ID" value="OHA59648.1"/>
    <property type="molecule type" value="Genomic_DNA"/>
</dbReference>
<feature type="transmembrane region" description="Helical" evidence="1">
    <location>
        <begin position="197"/>
        <end position="218"/>
    </location>
</feature>
<name>A0A1G2QGV5_9BACT</name>
<dbReference type="STRING" id="1802439.A2589_02205"/>
<dbReference type="GO" id="GO:0016020">
    <property type="term" value="C:membrane"/>
    <property type="evidence" value="ECO:0007669"/>
    <property type="project" value="InterPro"/>
</dbReference>
<dbReference type="Proteomes" id="UP000177838">
    <property type="component" value="Unassembled WGS sequence"/>
</dbReference>
<keyword evidence="1" id="KW-0812">Transmembrane</keyword>
<feature type="transmembrane region" description="Helical" evidence="1">
    <location>
        <begin position="143"/>
        <end position="160"/>
    </location>
</feature>
<feature type="transmembrane region" description="Helical" evidence="1">
    <location>
        <begin position="116"/>
        <end position="137"/>
    </location>
</feature>